<dbReference type="KEGG" id="xcl:G4Z02_07380"/>
<protein>
    <submittedName>
        <fullName evidence="4">TetR/AcrR family transcriptional regulator</fullName>
    </submittedName>
</protein>
<dbReference type="InterPro" id="IPR050109">
    <property type="entry name" value="HTH-type_TetR-like_transc_reg"/>
</dbReference>
<dbReference type="InterPro" id="IPR009057">
    <property type="entry name" value="Homeodomain-like_sf"/>
</dbReference>
<keyword evidence="1 2" id="KW-0238">DNA-binding</keyword>
<evidence type="ECO:0000313" key="4">
    <source>
        <dbReference type="EMBL" id="QMS85568.1"/>
    </source>
</evidence>
<dbReference type="Gene3D" id="1.10.357.10">
    <property type="entry name" value="Tetracycline Repressor, domain 2"/>
    <property type="match status" value="1"/>
</dbReference>
<accession>A0A7L7KUX0</accession>
<dbReference type="GO" id="GO:0003700">
    <property type="term" value="F:DNA-binding transcription factor activity"/>
    <property type="evidence" value="ECO:0007669"/>
    <property type="project" value="TreeGrafter"/>
</dbReference>
<evidence type="ECO:0000256" key="1">
    <source>
        <dbReference type="ARBA" id="ARBA00023125"/>
    </source>
</evidence>
<dbReference type="PANTHER" id="PTHR30055">
    <property type="entry name" value="HTH-TYPE TRANSCRIPTIONAL REGULATOR RUTR"/>
    <property type="match status" value="1"/>
</dbReference>
<reference evidence="4 5" key="1">
    <citation type="submission" date="2020-02" db="EMBL/GenBank/DDBJ databases">
        <authorList>
            <person name="Zheng R.K."/>
            <person name="Sun C.M."/>
        </authorList>
    </citation>
    <scope>NUCLEOTIDE SEQUENCE [LARGE SCALE GENOMIC DNA]</scope>
    <source>
        <strain evidence="5">zrk13</strain>
    </source>
</reference>
<dbReference type="SUPFAM" id="SSF46689">
    <property type="entry name" value="Homeodomain-like"/>
    <property type="match status" value="1"/>
</dbReference>
<gene>
    <name evidence="4" type="ORF">G4Z02_07380</name>
</gene>
<dbReference type="PANTHER" id="PTHR30055:SF226">
    <property type="entry name" value="HTH-TYPE TRANSCRIPTIONAL REGULATOR PKSA"/>
    <property type="match status" value="1"/>
</dbReference>
<name>A0A7L7KUX0_9MOLU</name>
<dbReference type="InterPro" id="IPR001647">
    <property type="entry name" value="HTH_TetR"/>
</dbReference>
<dbReference type="InterPro" id="IPR036271">
    <property type="entry name" value="Tet_transcr_reg_TetR-rel_C_sf"/>
</dbReference>
<dbReference type="GO" id="GO:0000976">
    <property type="term" value="F:transcription cis-regulatory region binding"/>
    <property type="evidence" value="ECO:0007669"/>
    <property type="project" value="TreeGrafter"/>
</dbReference>
<dbReference type="PROSITE" id="PS50977">
    <property type="entry name" value="HTH_TETR_2"/>
    <property type="match status" value="1"/>
</dbReference>
<dbReference type="SUPFAM" id="SSF48498">
    <property type="entry name" value="Tetracyclin repressor-like, C-terminal domain"/>
    <property type="match status" value="1"/>
</dbReference>
<keyword evidence="5" id="KW-1185">Reference proteome</keyword>
<feature type="domain" description="HTH tetR-type" evidence="3">
    <location>
        <begin position="10"/>
        <end position="70"/>
    </location>
</feature>
<evidence type="ECO:0000313" key="5">
    <source>
        <dbReference type="Proteomes" id="UP000514720"/>
    </source>
</evidence>
<dbReference type="Pfam" id="PF00440">
    <property type="entry name" value="TetR_N"/>
    <property type="match status" value="1"/>
</dbReference>
<feature type="DNA-binding region" description="H-T-H motif" evidence="2">
    <location>
        <begin position="33"/>
        <end position="52"/>
    </location>
</feature>
<dbReference type="AlphaFoldDB" id="A0A7L7KUX0"/>
<proteinExistence type="predicted"/>
<dbReference type="PRINTS" id="PR00455">
    <property type="entry name" value="HTHTETR"/>
</dbReference>
<sequence length="209" mass="24535">MARISKEDQARIRNDILEVASVKFQEAGFEHVSTKAIAKEVGIAEGTLFNYFDSKTHLFLEVFSEQFILENGTLTFDVNLDEHLVDAIMKHLEKLMKMMLRLPKPILTELMMASVRMAKKHPKQFKRFAELDFKYIEEMEQFLTRLQTHHVIKEVNPRLLSEMIYGVVMYEFLIYLYEKEVTKDDMKHNIRTKLDLLLQGYCQGGEHGN</sequence>
<organism evidence="4 5">
    <name type="scientific">Candidatus Xianfuyuplasma coldseepsis</name>
    <dbReference type="NCBI Taxonomy" id="2782163"/>
    <lineage>
        <taxon>Bacteria</taxon>
        <taxon>Bacillati</taxon>
        <taxon>Mycoplasmatota</taxon>
        <taxon>Mollicutes</taxon>
        <taxon>Candidatus Izemoplasmatales</taxon>
        <taxon>Candidatus Izemoplasmataceae</taxon>
        <taxon>Candidatus Xianfuyuplasma</taxon>
    </lineage>
</organism>
<dbReference type="EMBL" id="CP048914">
    <property type="protein sequence ID" value="QMS85568.1"/>
    <property type="molecule type" value="Genomic_DNA"/>
</dbReference>
<evidence type="ECO:0000259" key="3">
    <source>
        <dbReference type="PROSITE" id="PS50977"/>
    </source>
</evidence>
<evidence type="ECO:0000256" key="2">
    <source>
        <dbReference type="PROSITE-ProRule" id="PRU00335"/>
    </source>
</evidence>
<dbReference type="PROSITE" id="PS01081">
    <property type="entry name" value="HTH_TETR_1"/>
    <property type="match status" value="1"/>
</dbReference>
<dbReference type="Proteomes" id="UP000514720">
    <property type="component" value="Chromosome"/>
</dbReference>
<dbReference type="InterPro" id="IPR023772">
    <property type="entry name" value="DNA-bd_HTH_TetR-type_CS"/>
</dbReference>
<dbReference type="RefSeq" id="WP_258877369.1">
    <property type="nucleotide sequence ID" value="NZ_CP048914.1"/>
</dbReference>